<dbReference type="EMBL" id="BARS01045283">
    <property type="protein sequence ID" value="GAG30971.1"/>
    <property type="molecule type" value="Genomic_DNA"/>
</dbReference>
<name>X0Y267_9ZZZZ</name>
<evidence type="ECO:0000313" key="1">
    <source>
        <dbReference type="EMBL" id="GAG30971.1"/>
    </source>
</evidence>
<evidence type="ECO:0008006" key="2">
    <source>
        <dbReference type="Google" id="ProtNLM"/>
    </source>
</evidence>
<reference evidence="1" key="1">
    <citation type="journal article" date="2014" name="Front. Microbiol.">
        <title>High frequency of phylogenetically diverse reductive dehalogenase-homologous genes in deep subseafloor sedimentary metagenomes.</title>
        <authorList>
            <person name="Kawai M."/>
            <person name="Futagami T."/>
            <person name="Toyoda A."/>
            <person name="Takaki Y."/>
            <person name="Nishi S."/>
            <person name="Hori S."/>
            <person name="Arai W."/>
            <person name="Tsubouchi T."/>
            <person name="Morono Y."/>
            <person name="Uchiyama I."/>
            <person name="Ito T."/>
            <person name="Fujiyama A."/>
            <person name="Inagaki F."/>
            <person name="Takami H."/>
        </authorList>
    </citation>
    <scope>NUCLEOTIDE SEQUENCE</scope>
    <source>
        <strain evidence="1">Expedition CK06-06</strain>
    </source>
</reference>
<dbReference type="PANTHER" id="PTHR13754">
    <property type="entry name" value="METALLO-BETA-LACTAMASE SUPERFAMILY PROTEIN"/>
    <property type="match status" value="1"/>
</dbReference>
<gene>
    <name evidence="1" type="ORF">S01H1_68290</name>
</gene>
<dbReference type="PANTHER" id="PTHR13754:SF13">
    <property type="entry name" value="METALLO-BETA-LACTAMASE SUPERFAMILY PROTEIN (AFU_ORTHOLOGUE AFUA_3G07630)"/>
    <property type="match status" value="1"/>
</dbReference>
<dbReference type="Gene3D" id="3.60.15.10">
    <property type="entry name" value="Ribonuclease Z/Hydroxyacylglutathione hydrolase-like"/>
    <property type="match status" value="1"/>
</dbReference>
<sequence>PPAFEPNIWPTVEALAEFGPQVVVPAHCTGWRATHALAAAFPDAFIPGSVGTRYILQSDSG</sequence>
<protein>
    <recommendedName>
        <fullName evidence="2">MBL fold metallo-hydrolase</fullName>
    </recommendedName>
</protein>
<dbReference type="GO" id="GO:0016740">
    <property type="term" value="F:transferase activity"/>
    <property type="evidence" value="ECO:0007669"/>
    <property type="project" value="TreeGrafter"/>
</dbReference>
<dbReference type="AlphaFoldDB" id="X0Y267"/>
<accession>X0Y267</accession>
<comment type="caution">
    <text evidence="1">The sequence shown here is derived from an EMBL/GenBank/DDBJ whole genome shotgun (WGS) entry which is preliminary data.</text>
</comment>
<dbReference type="InterPro" id="IPR052926">
    <property type="entry name" value="Metallo-beta-lactamase_dom"/>
</dbReference>
<feature type="non-terminal residue" evidence="1">
    <location>
        <position position="1"/>
    </location>
</feature>
<proteinExistence type="predicted"/>
<organism evidence="1">
    <name type="scientific">marine sediment metagenome</name>
    <dbReference type="NCBI Taxonomy" id="412755"/>
    <lineage>
        <taxon>unclassified sequences</taxon>
        <taxon>metagenomes</taxon>
        <taxon>ecological metagenomes</taxon>
    </lineage>
</organism>
<dbReference type="InterPro" id="IPR036866">
    <property type="entry name" value="RibonucZ/Hydroxyglut_hydro"/>
</dbReference>